<comment type="caution">
    <text evidence="2">The sequence shown here is derived from an EMBL/GenBank/DDBJ whole genome shotgun (WGS) entry which is preliminary data.</text>
</comment>
<dbReference type="Pfam" id="PF09557">
    <property type="entry name" value="DUF2382"/>
    <property type="match status" value="1"/>
</dbReference>
<name>A0A3D9DT15_9GAMM</name>
<dbReference type="RefSeq" id="WP_115855362.1">
    <property type="nucleotide sequence ID" value="NZ_QRDJ01000009.1"/>
</dbReference>
<protein>
    <submittedName>
        <fullName evidence="2">Uncharacterized protein DUF2382</fullName>
    </submittedName>
</protein>
<dbReference type="EMBL" id="QRDJ01000009">
    <property type="protein sequence ID" value="REC93805.1"/>
    <property type="molecule type" value="Genomic_DNA"/>
</dbReference>
<dbReference type="Proteomes" id="UP000256334">
    <property type="component" value="Unassembled WGS sequence"/>
</dbReference>
<evidence type="ECO:0000313" key="3">
    <source>
        <dbReference type="Proteomes" id="UP000256334"/>
    </source>
</evidence>
<feature type="domain" description="DUF2382" evidence="1">
    <location>
        <begin position="14"/>
        <end position="123"/>
    </location>
</feature>
<organism evidence="2 3">
    <name type="scientific">Kushneria indalinina DSM 14324</name>
    <dbReference type="NCBI Taxonomy" id="1122140"/>
    <lineage>
        <taxon>Bacteria</taxon>
        <taxon>Pseudomonadati</taxon>
        <taxon>Pseudomonadota</taxon>
        <taxon>Gammaproteobacteria</taxon>
        <taxon>Oceanospirillales</taxon>
        <taxon>Halomonadaceae</taxon>
        <taxon>Kushneria</taxon>
    </lineage>
</organism>
<gene>
    <name evidence="2" type="ORF">C8D72_3154</name>
</gene>
<proteinExistence type="predicted"/>
<accession>A0A3D9DT15</accession>
<dbReference type="AlphaFoldDB" id="A0A3D9DT15"/>
<sequence>MTKDSAPSDKEKILPLLEETLDVSRREVTTGRVRVSTETHERTESIDEMLSQARVEVDHVEINEYVDEMPDTRQEGDTTIIPVVEEVLVVERRLRLKEEVHVRRVHDQTPWHEEVTLREQRAVVTRQDDDVTE</sequence>
<dbReference type="OrthoDB" id="5569591at2"/>
<evidence type="ECO:0000313" key="2">
    <source>
        <dbReference type="EMBL" id="REC93805.1"/>
    </source>
</evidence>
<evidence type="ECO:0000259" key="1">
    <source>
        <dbReference type="Pfam" id="PF09557"/>
    </source>
</evidence>
<reference evidence="2 3" key="1">
    <citation type="submission" date="2018-07" db="EMBL/GenBank/DDBJ databases">
        <title>Genomic Encyclopedia of Type Strains, Phase IV (KMG-IV): sequencing the most valuable type-strain genomes for metagenomic binning, comparative biology and taxonomic classification.</title>
        <authorList>
            <person name="Goeker M."/>
        </authorList>
    </citation>
    <scope>NUCLEOTIDE SEQUENCE [LARGE SCALE GENOMIC DNA]</scope>
    <source>
        <strain evidence="2 3">DSM 14324</strain>
    </source>
</reference>
<dbReference type="InterPro" id="IPR019060">
    <property type="entry name" value="DUF2382"/>
</dbReference>
<keyword evidence="3" id="KW-1185">Reference proteome</keyword>